<protein>
    <recommendedName>
        <fullName evidence="4">Stage 0 sporulation protein A homolog</fullName>
        <ecNumber evidence="3">2.7.13.3</ecNumber>
    </recommendedName>
</protein>
<dbReference type="PRINTS" id="PR00344">
    <property type="entry name" value="BCTRLSENSOR"/>
</dbReference>
<evidence type="ECO:0000256" key="12">
    <source>
        <dbReference type="ARBA" id="ARBA00022989"/>
    </source>
</evidence>
<keyword evidence="10" id="KW-0418">Kinase</keyword>
<keyword evidence="8" id="KW-0812">Transmembrane</keyword>
<dbReference type="CDD" id="cd00082">
    <property type="entry name" value="HisKA"/>
    <property type="match status" value="1"/>
</dbReference>
<keyword evidence="9" id="KW-0547">Nucleotide-binding</keyword>
<dbReference type="FunFam" id="3.30.565.10:FF:000023">
    <property type="entry name" value="PAS domain-containing sensor histidine kinase"/>
    <property type="match status" value="1"/>
</dbReference>
<dbReference type="PROSITE" id="PS50839">
    <property type="entry name" value="CHASE"/>
    <property type="match status" value="1"/>
</dbReference>
<gene>
    <name evidence="20" type="ORF">KHY36_06315</name>
</gene>
<evidence type="ECO:0000259" key="18">
    <source>
        <dbReference type="PROSITE" id="PS50110"/>
    </source>
</evidence>
<name>A0A943DAZ6_9FIRM</name>
<dbReference type="SMART" id="SM01079">
    <property type="entry name" value="CHASE"/>
    <property type="match status" value="1"/>
</dbReference>
<dbReference type="SMART" id="SM00387">
    <property type="entry name" value="HATPase_c"/>
    <property type="match status" value="1"/>
</dbReference>
<dbReference type="Proteomes" id="UP000759273">
    <property type="component" value="Unassembled WGS sequence"/>
</dbReference>
<dbReference type="Gene3D" id="3.40.50.2300">
    <property type="match status" value="1"/>
</dbReference>
<feature type="domain" description="CHASE" evidence="19">
    <location>
        <begin position="105"/>
        <end position="199"/>
    </location>
</feature>
<evidence type="ECO:0000313" key="20">
    <source>
        <dbReference type="EMBL" id="MBS5332130.1"/>
    </source>
</evidence>
<dbReference type="InterPro" id="IPR003661">
    <property type="entry name" value="HisK_dim/P_dom"/>
</dbReference>
<dbReference type="PROSITE" id="PS50110">
    <property type="entry name" value="RESPONSE_REGULATORY"/>
    <property type="match status" value="1"/>
</dbReference>
<comment type="caution">
    <text evidence="20">The sequence shown here is derived from an EMBL/GenBank/DDBJ whole genome shotgun (WGS) entry which is preliminary data.</text>
</comment>
<dbReference type="PANTHER" id="PTHR43047">
    <property type="entry name" value="TWO-COMPONENT HISTIDINE PROTEIN KINASE"/>
    <property type="match status" value="1"/>
</dbReference>
<evidence type="ECO:0000256" key="14">
    <source>
        <dbReference type="ARBA" id="ARBA00023136"/>
    </source>
</evidence>
<dbReference type="InterPro" id="IPR036097">
    <property type="entry name" value="HisK_dim/P_sf"/>
</dbReference>
<dbReference type="InterPro" id="IPR001789">
    <property type="entry name" value="Sig_transdc_resp-reg_receiver"/>
</dbReference>
<dbReference type="PROSITE" id="PS50109">
    <property type="entry name" value="HIS_KIN"/>
    <property type="match status" value="1"/>
</dbReference>
<dbReference type="Gene3D" id="1.10.287.130">
    <property type="match status" value="1"/>
</dbReference>
<sequence length="682" mass="75165">MKKRNDQNVIVKRAVLVFILMFLVLLAALAFFTRSIVMREQLKASYTAEATVANVEAQLNRYLAESELLKSIVESGYEISDSDFAALSKLMYDEDGIIKAVELAPNGVVRSVYPQASNADVLGLNMLRHPERKVEASLAKESGQYTIAGPFQLVQGGTGALLFDPIYTTGADGSQKYWGFSVLVLDWESFLDEIQINKLQDASYEYLIWKEGHNGERIVIAQGDRPVGPNTLEVACAVPNDTWYFEIRPATGWITPTQEAFNVLLLLVLPALATAGYWQFELRRYKDAVHAAELEKAAREAQAANVAKTRFLFNMSHDIRTPMNAIIGYAGLLAAHLDERDRALDYLGKIRSSSDFLLSLINYVLEMARIESGKAALKLEPSDINELAASLKAVFDPLADEKHITTTCTIDIQHPYVRSDQTKVREIFLNIISNAIKYTPEGGRVDFTMTELPGETPGTVRYKAVVQDDGIGMSAEYLPHLFEEFSREHTSTESRVIGTGLGLPIVKSLVQLMGGTIDVESTVGKGSTFTVVIPFPVISKEELTQQREQPADPAAGLAGKHLLLAEDNDLNAEIALTILQENGMIVNRAEDGIRCLELLGAKPAGYYDAVLMDIQMPRMDGYQAAQAIRALPDARSTVPIIAMTANAFEEDKQRAFDAGMNDHISKPISVNALLAALRKNLK</sequence>
<evidence type="ECO:0000256" key="16">
    <source>
        <dbReference type="PROSITE-ProRule" id="PRU00169"/>
    </source>
</evidence>
<dbReference type="SUPFAM" id="SSF55874">
    <property type="entry name" value="ATPase domain of HSP90 chaperone/DNA topoisomerase II/histidine kinase"/>
    <property type="match status" value="1"/>
</dbReference>
<dbReference type="GO" id="GO:0000155">
    <property type="term" value="F:phosphorelay sensor kinase activity"/>
    <property type="evidence" value="ECO:0007669"/>
    <property type="project" value="InterPro"/>
</dbReference>
<feature type="domain" description="Histidine kinase" evidence="17">
    <location>
        <begin position="314"/>
        <end position="537"/>
    </location>
</feature>
<keyword evidence="7" id="KW-0808">Transferase</keyword>
<evidence type="ECO:0000259" key="19">
    <source>
        <dbReference type="PROSITE" id="PS50839"/>
    </source>
</evidence>
<keyword evidence="14" id="KW-0472">Membrane</keyword>
<dbReference type="Pfam" id="PF03924">
    <property type="entry name" value="CHASE"/>
    <property type="match status" value="1"/>
</dbReference>
<evidence type="ECO:0000256" key="13">
    <source>
        <dbReference type="ARBA" id="ARBA00023012"/>
    </source>
</evidence>
<dbReference type="InterPro" id="IPR042240">
    <property type="entry name" value="CHASE_sf"/>
</dbReference>
<evidence type="ECO:0000256" key="9">
    <source>
        <dbReference type="ARBA" id="ARBA00022741"/>
    </source>
</evidence>
<evidence type="ECO:0000256" key="7">
    <source>
        <dbReference type="ARBA" id="ARBA00022679"/>
    </source>
</evidence>
<dbReference type="SUPFAM" id="SSF47384">
    <property type="entry name" value="Homodimeric domain of signal transducing histidine kinase"/>
    <property type="match status" value="1"/>
</dbReference>
<keyword evidence="5" id="KW-1003">Cell membrane</keyword>
<dbReference type="SMART" id="SM00388">
    <property type="entry name" value="HisKA"/>
    <property type="match status" value="1"/>
</dbReference>
<dbReference type="Pfam" id="PF02518">
    <property type="entry name" value="HATPase_c"/>
    <property type="match status" value="1"/>
</dbReference>
<feature type="domain" description="Response regulatory" evidence="18">
    <location>
        <begin position="561"/>
        <end position="681"/>
    </location>
</feature>
<evidence type="ECO:0000313" key="21">
    <source>
        <dbReference type="Proteomes" id="UP000759273"/>
    </source>
</evidence>
<evidence type="ECO:0000256" key="2">
    <source>
        <dbReference type="ARBA" id="ARBA00004236"/>
    </source>
</evidence>
<evidence type="ECO:0000256" key="8">
    <source>
        <dbReference type="ARBA" id="ARBA00022692"/>
    </source>
</evidence>
<dbReference type="SUPFAM" id="SSF52172">
    <property type="entry name" value="CheY-like"/>
    <property type="match status" value="1"/>
</dbReference>
<organism evidence="20 21">
    <name type="scientific">Subdoligranulum variabile</name>
    <dbReference type="NCBI Taxonomy" id="214851"/>
    <lineage>
        <taxon>Bacteria</taxon>
        <taxon>Bacillati</taxon>
        <taxon>Bacillota</taxon>
        <taxon>Clostridia</taxon>
        <taxon>Eubacteriales</taxon>
        <taxon>Oscillospiraceae</taxon>
        <taxon>Subdoligranulum</taxon>
    </lineage>
</organism>
<keyword evidence="11" id="KW-0067">ATP-binding</keyword>
<evidence type="ECO:0000256" key="1">
    <source>
        <dbReference type="ARBA" id="ARBA00000085"/>
    </source>
</evidence>
<dbReference type="InterPro" id="IPR036890">
    <property type="entry name" value="HATPase_C_sf"/>
</dbReference>
<comment type="catalytic activity">
    <reaction evidence="1">
        <text>ATP + protein L-histidine = ADP + protein N-phospho-L-histidine.</text>
        <dbReference type="EC" id="2.7.13.3"/>
    </reaction>
</comment>
<dbReference type="Gene3D" id="3.30.450.350">
    <property type="entry name" value="CHASE domain"/>
    <property type="match status" value="1"/>
</dbReference>
<dbReference type="InterPro" id="IPR006189">
    <property type="entry name" value="CHASE_dom"/>
</dbReference>
<evidence type="ECO:0000256" key="10">
    <source>
        <dbReference type="ARBA" id="ARBA00022777"/>
    </source>
</evidence>
<evidence type="ECO:0000256" key="15">
    <source>
        <dbReference type="ARBA" id="ARBA00024867"/>
    </source>
</evidence>
<dbReference type="SMART" id="SM00448">
    <property type="entry name" value="REC"/>
    <property type="match status" value="1"/>
</dbReference>
<feature type="modified residue" description="4-aspartylphosphate" evidence="16">
    <location>
        <position position="613"/>
    </location>
</feature>
<dbReference type="InterPro" id="IPR004358">
    <property type="entry name" value="Sig_transdc_His_kin-like_C"/>
</dbReference>
<dbReference type="GO" id="GO:0005886">
    <property type="term" value="C:plasma membrane"/>
    <property type="evidence" value="ECO:0007669"/>
    <property type="project" value="UniProtKB-SubCell"/>
</dbReference>
<accession>A0A943DAZ6</accession>
<dbReference type="InterPro" id="IPR005467">
    <property type="entry name" value="His_kinase_dom"/>
</dbReference>
<proteinExistence type="predicted"/>
<dbReference type="Pfam" id="PF00072">
    <property type="entry name" value="Response_reg"/>
    <property type="match status" value="1"/>
</dbReference>
<keyword evidence="6 16" id="KW-0597">Phosphoprotein</keyword>
<dbReference type="AlphaFoldDB" id="A0A943DAZ6"/>
<evidence type="ECO:0000256" key="3">
    <source>
        <dbReference type="ARBA" id="ARBA00012438"/>
    </source>
</evidence>
<dbReference type="InterPro" id="IPR011006">
    <property type="entry name" value="CheY-like_superfamily"/>
</dbReference>
<dbReference type="EC" id="2.7.13.3" evidence="3"/>
<evidence type="ECO:0000259" key="17">
    <source>
        <dbReference type="PROSITE" id="PS50109"/>
    </source>
</evidence>
<evidence type="ECO:0000256" key="5">
    <source>
        <dbReference type="ARBA" id="ARBA00022475"/>
    </source>
</evidence>
<dbReference type="Gene3D" id="3.30.565.10">
    <property type="entry name" value="Histidine kinase-like ATPase, C-terminal domain"/>
    <property type="match status" value="1"/>
</dbReference>
<dbReference type="Pfam" id="PF00512">
    <property type="entry name" value="HisKA"/>
    <property type="match status" value="1"/>
</dbReference>
<dbReference type="CDD" id="cd17546">
    <property type="entry name" value="REC_hyHK_CKI1_RcsC-like"/>
    <property type="match status" value="1"/>
</dbReference>
<dbReference type="GO" id="GO:0005524">
    <property type="term" value="F:ATP binding"/>
    <property type="evidence" value="ECO:0007669"/>
    <property type="project" value="UniProtKB-KW"/>
</dbReference>
<evidence type="ECO:0000256" key="11">
    <source>
        <dbReference type="ARBA" id="ARBA00022840"/>
    </source>
</evidence>
<dbReference type="InterPro" id="IPR003594">
    <property type="entry name" value="HATPase_dom"/>
</dbReference>
<keyword evidence="12" id="KW-1133">Transmembrane helix</keyword>
<comment type="subcellular location">
    <subcellularLocation>
        <location evidence="2">Cell membrane</location>
    </subcellularLocation>
</comment>
<evidence type="ECO:0000256" key="4">
    <source>
        <dbReference type="ARBA" id="ARBA00018672"/>
    </source>
</evidence>
<dbReference type="EMBL" id="JAGZGG010000011">
    <property type="protein sequence ID" value="MBS5332130.1"/>
    <property type="molecule type" value="Genomic_DNA"/>
</dbReference>
<comment type="function">
    <text evidence="15">May play the central regulatory role in sporulation. It may be an element of the effector pathway responsible for the activation of sporulation genes in response to nutritional stress. Spo0A may act in concert with spo0H (a sigma factor) to control the expression of some genes that are critical to the sporulation process.</text>
</comment>
<evidence type="ECO:0000256" key="6">
    <source>
        <dbReference type="ARBA" id="ARBA00022553"/>
    </source>
</evidence>
<reference evidence="20" key="1">
    <citation type="submission" date="2021-02" db="EMBL/GenBank/DDBJ databases">
        <title>Infant gut strain persistence is associated with maternal origin, phylogeny, and functional potential including surface adhesion and iron acquisition.</title>
        <authorList>
            <person name="Lou Y.C."/>
        </authorList>
    </citation>
    <scope>NUCLEOTIDE SEQUENCE</scope>
    <source>
        <strain evidence="20">L3_101_000M1_dasL3_101_000M1_concoct_87</strain>
    </source>
</reference>
<keyword evidence="13" id="KW-0902">Two-component regulatory system</keyword>